<accession>I0H4F1</accession>
<organism evidence="2 3">
    <name type="scientific">Actinoplanes missouriensis (strain ATCC 14538 / DSM 43046 / CBS 188.64 / JCM 3121 / NBRC 102363 / NCIMB 12654 / NRRL B-3342 / UNCC 431)</name>
    <dbReference type="NCBI Taxonomy" id="512565"/>
    <lineage>
        <taxon>Bacteria</taxon>
        <taxon>Bacillati</taxon>
        <taxon>Actinomycetota</taxon>
        <taxon>Actinomycetes</taxon>
        <taxon>Micromonosporales</taxon>
        <taxon>Micromonosporaceae</taxon>
        <taxon>Actinoplanes</taxon>
    </lineage>
</organism>
<reference evidence="2 3" key="1">
    <citation type="submission" date="2012-02" db="EMBL/GenBank/DDBJ databases">
        <title>Complete genome sequence of Actinoplanes missouriensis 431 (= NBRC 102363).</title>
        <authorList>
            <person name="Ohnishi Y."/>
            <person name="Ishikawa J."/>
            <person name="Sekine M."/>
            <person name="Hosoyama A."/>
            <person name="Harada T."/>
            <person name="Narita H."/>
            <person name="Hata T."/>
            <person name="Konno Y."/>
            <person name="Tutikane K."/>
            <person name="Fujita N."/>
            <person name="Horinouchi S."/>
            <person name="Hayakawa M."/>
        </authorList>
    </citation>
    <scope>NUCLEOTIDE SEQUENCE [LARGE SCALE GENOMIC DNA]</scope>
    <source>
        <strain evidence="3">ATCC 14538 / DSM 43046 / CBS 188.64 / JCM 3121 / NBRC 102363 / NCIMB 12654 / NRRL B-3342 / UNCC 431</strain>
    </source>
</reference>
<keyword evidence="3" id="KW-1185">Reference proteome</keyword>
<dbReference type="EMBL" id="AP012319">
    <property type="protein sequence ID" value="BAL87888.1"/>
    <property type="molecule type" value="Genomic_DNA"/>
</dbReference>
<evidence type="ECO:0000313" key="2">
    <source>
        <dbReference type="EMBL" id="BAL87888.1"/>
    </source>
</evidence>
<evidence type="ECO:0000256" key="1">
    <source>
        <dbReference type="SAM" id="MobiDB-lite"/>
    </source>
</evidence>
<gene>
    <name evidence="2" type="ordered locus">AMIS_26680</name>
</gene>
<dbReference type="STRING" id="512565.AMIS_26680"/>
<dbReference type="RefSeq" id="WP_014442783.1">
    <property type="nucleotide sequence ID" value="NC_017093.1"/>
</dbReference>
<evidence type="ECO:0000313" key="3">
    <source>
        <dbReference type="Proteomes" id="UP000007882"/>
    </source>
</evidence>
<dbReference type="AlphaFoldDB" id="I0H4F1"/>
<dbReference type="KEGG" id="ams:AMIS_26680"/>
<dbReference type="HOGENOM" id="CLU_1811667_0_0_11"/>
<feature type="compositionally biased region" description="Low complexity" evidence="1">
    <location>
        <begin position="102"/>
        <end position="133"/>
    </location>
</feature>
<dbReference type="Proteomes" id="UP000007882">
    <property type="component" value="Chromosome"/>
</dbReference>
<sequence>MICDPLVAGPDEPGRVAAGEVVALVVEGMAVPDEGPVVLSAGPVGVVRRELPPIPMRGDPDGVPAVGDPEDGVPGLSEPDDGDPDGGDPDGGDPDDGDPDDGVPAVVDGFTAQRARAATSRMTASNAAPAAAATGGFRRSTW</sequence>
<dbReference type="PATRIC" id="fig|512565.3.peg.2668"/>
<proteinExistence type="predicted"/>
<protein>
    <submittedName>
        <fullName evidence="2">Uncharacterized protein</fullName>
    </submittedName>
</protein>
<name>I0H4F1_ACTM4</name>
<feature type="compositionally biased region" description="Acidic residues" evidence="1">
    <location>
        <begin position="78"/>
        <end position="101"/>
    </location>
</feature>
<feature type="region of interest" description="Disordered" evidence="1">
    <location>
        <begin position="51"/>
        <end position="142"/>
    </location>
</feature>